<dbReference type="AlphaFoldDB" id="A0A172ZKC9"/>
<dbReference type="KEGG" id="pbv:AR543_20205"/>
<accession>A0A172ZKC9</accession>
<gene>
    <name evidence="1" type="ORF">AR543_20205</name>
</gene>
<dbReference type="OrthoDB" id="2608871at2"/>
<dbReference type="RefSeq" id="WP_060536182.1">
    <property type="nucleotide sequence ID" value="NZ_CP013023.1"/>
</dbReference>
<evidence type="ECO:0000313" key="2">
    <source>
        <dbReference type="Proteomes" id="UP000078148"/>
    </source>
</evidence>
<keyword evidence="2" id="KW-1185">Reference proteome</keyword>
<dbReference type="STRING" id="1616788.AR543_20205"/>
<organism evidence="1 2">
    <name type="scientific">Paenibacillus bovis</name>
    <dbReference type="NCBI Taxonomy" id="1616788"/>
    <lineage>
        <taxon>Bacteria</taxon>
        <taxon>Bacillati</taxon>
        <taxon>Bacillota</taxon>
        <taxon>Bacilli</taxon>
        <taxon>Bacillales</taxon>
        <taxon>Paenibacillaceae</taxon>
        <taxon>Paenibacillus</taxon>
    </lineage>
</organism>
<proteinExistence type="predicted"/>
<name>A0A172ZKC9_9BACL</name>
<dbReference type="Proteomes" id="UP000078148">
    <property type="component" value="Chromosome"/>
</dbReference>
<evidence type="ECO:0000313" key="1">
    <source>
        <dbReference type="EMBL" id="ANF98101.1"/>
    </source>
</evidence>
<reference evidence="2" key="1">
    <citation type="submission" date="2015-10" db="EMBL/GenBank/DDBJ databases">
        <title>Genome of Paenibacillus bovis sp. nov.</title>
        <authorList>
            <person name="Wu Z."/>
            <person name="Gao C."/>
            <person name="Liu Z."/>
            <person name="Zheng H."/>
        </authorList>
    </citation>
    <scope>NUCLEOTIDE SEQUENCE [LARGE SCALE GENOMIC DNA]</scope>
    <source>
        <strain evidence="2">BD3526</strain>
    </source>
</reference>
<reference evidence="1 2" key="2">
    <citation type="journal article" date="2016" name="Int. J. Syst. Evol. Microbiol.">
        <title>Paenibacillus bovis sp. nov., isolated from raw yak (Bos grunniens) milk.</title>
        <authorList>
            <person name="Gao C."/>
            <person name="Han J."/>
            <person name="Liu Z."/>
            <person name="Xu X."/>
            <person name="Hang F."/>
            <person name="Wu Z."/>
        </authorList>
    </citation>
    <scope>NUCLEOTIDE SEQUENCE [LARGE SCALE GENOMIC DNA]</scope>
    <source>
        <strain evidence="1 2">BD3526</strain>
    </source>
</reference>
<dbReference type="EMBL" id="CP013023">
    <property type="protein sequence ID" value="ANF98101.1"/>
    <property type="molecule type" value="Genomic_DNA"/>
</dbReference>
<sequence>MSDEVHRIHKIPFSKISGLLNIRQKIVNVYPDHVNKMVIVETEKLSRKVDTVVIEVKNNYLDIRKMTAAEYNQRPYEPHVADKLKALLDDAERDAMLHSLQHTIRHTEIQLDHEESPQLREQSEQFLSHARRALSKLTDGV</sequence>
<protein>
    <submittedName>
        <fullName evidence="1">Uncharacterized protein</fullName>
    </submittedName>
</protein>